<dbReference type="GO" id="GO:0006782">
    <property type="term" value="P:protoporphyrinogen IX biosynthetic process"/>
    <property type="evidence" value="ECO:0007669"/>
    <property type="project" value="UniProtKB-UniRule"/>
</dbReference>
<dbReference type="PANTHER" id="PTHR38042">
    <property type="entry name" value="UROPORPHYRINOGEN-III SYNTHASE, CHLOROPLASTIC"/>
    <property type="match status" value="1"/>
</dbReference>
<keyword evidence="4 9" id="KW-0456">Lyase</keyword>
<dbReference type="PANTHER" id="PTHR38042:SF1">
    <property type="entry name" value="UROPORPHYRINOGEN-III SYNTHASE, CHLOROPLASTIC"/>
    <property type="match status" value="1"/>
</dbReference>
<evidence type="ECO:0000256" key="7">
    <source>
        <dbReference type="ARBA" id="ARBA00040167"/>
    </source>
</evidence>
<dbReference type="EC" id="4.2.1.75" evidence="3 9"/>
<reference evidence="11 12" key="1">
    <citation type="journal article" date="2012" name="J. Bacteriol.">
        <title>Genome sequence of proteorhodopsin-containing sea ice bacterium Glaciecola punicea ACAM 611T.</title>
        <authorList>
            <person name="Qin Q.-L."/>
            <person name="Xie B.-B."/>
            <person name="Shu Y.-L."/>
            <person name="Rong J.-C."/>
            <person name="Zhao D.-L."/>
            <person name="Zhang X.-Y."/>
            <person name="Chen X.-L."/>
            <person name="Zhou B.-C."/>
            <person name="Zhanga Y.-Z."/>
        </authorList>
    </citation>
    <scope>NUCLEOTIDE SEQUENCE [LARGE SCALE GENOMIC DNA]</scope>
    <source>
        <strain evidence="11 12">ACAM 611</strain>
    </source>
</reference>
<evidence type="ECO:0000256" key="6">
    <source>
        <dbReference type="ARBA" id="ARBA00037589"/>
    </source>
</evidence>
<dbReference type="OrthoDB" id="9787650at2"/>
<organism evidence="11 12">
    <name type="scientific">Glaciecola punicea ACAM 611</name>
    <dbReference type="NCBI Taxonomy" id="1121923"/>
    <lineage>
        <taxon>Bacteria</taxon>
        <taxon>Pseudomonadati</taxon>
        <taxon>Pseudomonadota</taxon>
        <taxon>Gammaproteobacteria</taxon>
        <taxon>Alteromonadales</taxon>
        <taxon>Alteromonadaceae</taxon>
        <taxon>Glaciecola</taxon>
    </lineage>
</organism>
<dbReference type="Proteomes" id="UP000053586">
    <property type="component" value="Unassembled WGS sequence"/>
</dbReference>
<dbReference type="eggNOG" id="COG1587">
    <property type="taxonomic scope" value="Bacteria"/>
</dbReference>
<reference evidence="11 12" key="2">
    <citation type="journal article" date="2017" name="Antonie Van Leeuwenhoek">
        <title>Rhizobium rhizosphaerae sp. nov., a novel species isolated from rice rhizosphere.</title>
        <authorList>
            <person name="Zhao J.J."/>
            <person name="Zhang J."/>
            <person name="Zhang R.J."/>
            <person name="Zhang C.W."/>
            <person name="Yin H.Q."/>
            <person name="Zhang X.X."/>
        </authorList>
    </citation>
    <scope>NUCLEOTIDE SEQUENCE [LARGE SCALE GENOMIC DNA]</scope>
    <source>
        <strain evidence="11 12">ACAM 611</strain>
    </source>
</reference>
<dbReference type="InterPro" id="IPR036108">
    <property type="entry name" value="4pyrrol_syn_uPrphyn_synt_sf"/>
</dbReference>
<dbReference type="RefSeq" id="WP_006002413.1">
    <property type="nucleotide sequence ID" value="NZ_BAET01000002.1"/>
</dbReference>
<evidence type="ECO:0000256" key="1">
    <source>
        <dbReference type="ARBA" id="ARBA00004772"/>
    </source>
</evidence>
<evidence type="ECO:0000256" key="5">
    <source>
        <dbReference type="ARBA" id="ARBA00023244"/>
    </source>
</evidence>
<evidence type="ECO:0000313" key="11">
    <source>
        <dbReference type="EMBL" id="GAB54315.1"/>
    </source>
</evidence>
<dbReference type="UniPathway" id="UPA00251">
    <property type="reaction ID" value="UER00320"/>
</dbReference>
<dbReference type="GO" id="GO:0006780">
    <property type="term" value="P:uroporphyrinogen III biosynthetic process"/>
    <property type="evidence" value="ECO:0007669"/>
    <property type="project" value="UniProtKB-UniRule"/>
</dbReference>
<evidence type="ECO:0000313" key="12">
    <source>
        <dbReference type="Proteomes" id="UP000053586"/>
    </source>
</evidence>
<keyword evidence="5 9" id="KW-0627">Porphyrin biosynthesis</keyword>
<dbReference type="Pfam" id="PF02602">
    <property type="entry name" value="HEM4"/>
    <property type="match status" value="1"/>
</dbReference>
<gene>
    <name evidence="11" type="primary">hemD</name>
    <name evidence="11" type="ORF">GPUN_0161</name>
</gene>
<dbReference type="EMBL" id="BAET01000002">
    <property type="protein sequence ID" value="GAB54315.1"/>
    <property type="molecule type" value="Genomic_DNA"/>
</dbReference>
<dbReference type="Gene3D" id="3.40.50.10090">
    <property type="match status" value="2"/>
</dbReference>
<protein>
    <recommendedName>
        <fullName evidence="7 9">Uroporphyrinogen-III synthase</fullName>
        <ecNumber evidence="3 9">4.2.1.75</ecNumber>
    </recommendedName>
</protein>
<evidence type="ECO:0000256" key="4">
    <source>
        <dbReference type="ARBA" id="ARBA00023239"/>
    </source>
</evidence>
<keyword evidence="12" id="KW-1185">Reference proteome</keyword>
<dbReference type="SUPFAM" id="SSF69618">
    <property type="entry name" value="HemD-like"/>
    <property type="match status" value="1"/>
</dbReference>
<name>H5T7N8_9ALTE</name>
<dbReference type="STRING" id="56804.BAE46_04095"/>
<comment type="pathway">
    <text evidence="1 9">Porphyrin-containing compound metabolism; protoporphyrin-IX biosynthesis; coproporphyrinogen-III from 5-aminolevulinate: step 3/4.</text>
</comment>
<feature type="domain" description="Tetrapyrrole biosynthesis uroporphyrinogen III synthase" evidence="10">
    <location>
        <begin position="32"/>
        <end position="235"/>
    </location>
</feature>
<evidence type="ECO:0000256" key="2">
    <source>
        <dbReference type="ARBA" id="ARBA00008133"/>
    </source>
</evidence>
<comment type="function">
    <text evidence="6 9">Catalyzes cyclization of the linear tetrapyrrole, hydroxymethylbilane, to the macrocyclic uroporphyrinogen III.</text>
</comment>
<dbReference type="InterPro" id="IPR003754">
    <property type="entry name" value="4pyrrol_synth_uPrphyn_synth"/>
</dbReference>
<evidence type="ECO:0000256" key="8">
    <source>
        <dbReference type="ARBA" id="ARBA00048617"/>
    </source>
</evidence>
<comment type="similarity">
    <text evidence="2 9">Belongs to the uroporphyrinogen-III synthase family.</text>
</comment>
<evidence type="ECO:0000259" key="10">
    <source>
        <dbReference type="Pfam" id="PF02602"/>
    </source>
</evidence>
<dbReference type="CDD" id="cd06578">
    <property type="entry name" value="HemD"/>
    <property type="match status" value="1"/>
</dbReference>
<dbReference type="AlphaFoldDB" id="H5T7N8"/>
<dbReference type="InterPro" id="IPR039793">
    <property type="entry name" value="UROS/Hem4"/>
</dbReference>
<comment type="caution">
    <text evidence="11">The sequence shown here is derived from an EMBL/GenBank/DDBJ whole genome shotgun (WGS) entry which is preliminary data.</text>
</comment>
<accession>H5T7N8</accession>
<evidence type="ECO:0000256" key="3">
    <source>
        <dbReference type="ARBA" id="ARBA00013109"/>
    </source>
</evidence>
<sequence length="248" mass="27056">MIFLIARPAQKAKQTALFFQQHNLNAQALGLIDIKLATTHAYLAQLNAANPSCIIVTSSYAAQWLLRATQSAETRLNFKQINFVCVGSASAALIANIADKSRLFTASPENSEGVLNASCLRMVNNANIVILKGKGGRNLIADSLYQKNANIVELHVYERIANMSAIHAFSFETSKIRCIIATSIEITELLLANLDRTYLQTCVWIVASERIKAYACAHGIEQILLSQGASNQALLNCANQLVNTRSCT</sequence>
<dbReference type="GO" id="GO:0004852">
    <property type="term" value="F:uroporphyrinogen-III synthase activity"/>
    <property type="evidence" value="ECO:0007669"/>
    <property type="project" value="UniProtKB-UniRule"/>
</dbReference>
<proteinExistence type="inferred from homology"/>
<evidence type="ECO:0000256" key="9">
    <source>
        <dbReference type="RuleBase" id="RU366031"/>
    </source>
</evidence>
<comment type="catalytic activity">
    <reaction evidence="8 9">
        <text>hydroxymethylbilane = uroporphyrinogen III + H2O</text>
        <dbReference type="Rhea" id="RHEA:18965"/>
        <dbReference type="ChEBI" id="CHEBI:15377"/>
        <dbReference type="ChEBI" id="CHEBI:57308"/>
        <dbReference type="ChEBI" id="CHEBI:57845"/>
        <dbReference type="EC" id="4.2.1.75"/>
    </reaction>
</comment>